<name>A0A062U5S6_9PROT</name>
<organism evidence="1 2">
    <name type="scientific">Hyphomonas beringensis</name>
    <dbReference type="NCBI Taxonomy" id="1280946"/>
    <lineage>
        <taxon>Bacteria</taxon>
        <taxon>Pseudomonadati</taxon>
        <taxon>Pseudomonadota</taxon>
        <taxon>Alphaproteobacteria</taxon>
        <taxon>Hyphomonadales</taxon>
        <taxon>Hyphomonadaceae</taxon>
        <taxon>Hyphomonas</taxon>
    </lineage>
</organism>
<reference evidence="1 2" key="1">
    <citation type="journal article" date="2014" name="Antonie Van Leeuwenhoek">
        <title>Hyphomonas beringensis sp. nov. and Hyphomonas chukchiensis sp. nov., isolated from surface seawater of the Bering Sea and Chukchi Sea.</title>
        <authorList>
            <person name="Li C."/>
            <person name="Lai Q."/>
            <person name="Li G."/>
            <person name="Dong C."/>
            <person name="Wang J."/>
            <person name="Liao Y."/>
            <person name="Shao Z."/>
        </authorList>
    </citation>
    <scope>NUCLEOTIDE SEQUENCE [LARGE SCALE GENOMIC DNA]</scope>
    <source>
        <strain evidence="1 2">25B14_1</strain>
    </source>
</reference>
<evidence type="ECO:0000313" key="1">
    <source>
        <dbReference type="EMBL" id="KCZ53632.1"/>
    </source>
</evidence>
<proteinExistence type="predicted"/>
<evidence type="ECO:0008006" key="3">
    <source>
        <dbReference type="Google" id="ProtNLM"/>
    </source>
</evidence>
<gene>
    <name evidence="1" type="ORF">HY29_16565</name>
</gene>
<comment type="caution">
    <text evidence="1">The sequence shown here is derived from an EMBL/GenBank/DDBJ whole genome shotgun (WGS) entry which is preliminary data.</text>
</comment>
<sequence>MPRYRDIDGDSGILSYQYGEDWITVEFERGAQRHYKYTYASAGSFHVDRMKTLADQGDGLNAYINRNVAKSYETKW</sequence>
<accession>A0A062U5S6</accession>
<dbReference type="EMBL" id="AWFF01000049">
    <property type="protein sequence ID" value="KCZ53632.1"/>
    <property type="molecule type" value="Genomic_DNA"/>
</dbReference>
<dbReference type="STRING" id="1280946.HY29_16565"/>
<dbReference type="AlphaFoldDB" id="A0A062U5S6"/>
<keyword evidence="2" id="KW-1185">Reference proteome</keyword>
<protein>
    <recommendedName>
        <fullName evidence="3">KTSC domain-containing protein</fullName>
    </recommendedName>
</protein>
<dbReference type="Proteomes" id="UP000027037">
    <property type="component" value="Unassembled WGS sequence"/>
</dbReference>
<evidence type="ECO:0000313" key="2">
    <source>
        <dbReference type="Proteomes" id="UP000027037"/>
    </source>
</evidence>